<sequence length="116" mass="12672">MIETFIWLLGFQFTGEVLARSLGLPVPGAVIGMLLLFITLVLRQGVPAALRQNVPTLMTHMSLLFIPAGVGILAFWPLLSAHPLAMTVVLLLATLSTFLITLLAMHWLSRPQEPKS</sequence>
<feature type="transmembrane region" description="Helical" evidence="6">
    <location>
        <begin position="85"/>
        <end position="108"/>
    </location>
</feature>
<gene>
    <name evidence="7" type="ORF">ABNW52_14820</name>
</gene>
<keyword evidence="4 6" id="KW-1133">Transmembrane helix</keyword>
<name>A0ABV1M6N8_9NEIS</name>
<evidence type="ECO:0000256" key="3">
    <source>
        <dbReference type="ARBA" id="ARBA00022692"/>
    </source>
</evidence>
<keyword evidence="5 6" id="KW-0472">Membrane</keyword>
<evidence type="ECO:0000313" key="7">
    <source>
        <dbReference type="EMBL" id="MEQ6291889.1"/>
    </source>
</evidence>
<evidence type="ECO:0000256" key="6">
    <source>
        <dbReference type="SAM" id="Phobius"/>
    </source>
</evidence>
<organism evidence="7 8">
    <name type="scientific">Vogesella oryzagri</name>
    <dbReference type="NCBI Taxonomy" id="3160864"/>
    <lineage>
        <taxon>Bacteria</taxon>
        <taxon>Pseudomonadati</taxon>
        <taxon>Pseudomonadota</taxon>
        <taxon>Betaproteobacteria</taxon>
        <taxon>Neisseriales</taxon>
        <taxon>Chromobacteriaceae</taxon>
        <taxon>Vogesella</taxon>
    </lineage>
</organism>
<evidence type="ECO:0000313" key="8">
    <source>
        <dbReference type="Proteomes" id="UP001433638"/>
    </source>
</evidence>
<protein>
    <submittedName>
        <fullName evidence="7">CidA/LrgA family protein</fullName>
    </submittedName>
</protein>
<reference evidence="7" key="1">
    <citation type="submission" date="2024-06" db="EMBL/GenBank/DDBJ databases">
        <title>Genome sequence of Vogesella sp. MAHUQ-64.</title>
        <authorList>
            <person name="Huq M.A."/>
        </authorList>
    </citation>
    <scope>NUCLEOTIDE SEQUENCE</scope>
    <source>
        <strain evidence="7">MAHUQ-64</strain>
    </source>
</reference>
<dbReference type="PANTHER" id="PTHR33931:SF2">
    <property type="entry name" value="HOLIN-LIKE PROTEIN CIDA"/>
    <property type="match status" value="1"/>
</dbReference>
<dbReference type="PANTHER" id="PTHR33931">
    <property type="entry name" value="HOLIN-LIKE PROTEIN CIDA-RELATED"/>
    <property type="match status" value="1"/>
</dbReference>
<dbReference type="InterPro" id="IPR005538">
    <property type="entry name" value="LrgA/CidA"/>
</dbReference>
<accession>A0ABV1M6N8</accession>
<proteinExistence type="predicted"/>
<comment type="caution">
    <text evidence="7">The sequence shown here is derived from an EMBL/GenBank/DDBJ whole genome shotgun (WGS) entry which is preliminary data.</text>
</comment>
<dbReference type="EMBL" id="JBEFLD010000007">
    <property type="protein sequence ID" value="MEQ6291889.1"/>
    <property type="molecule type" value="Genomic_DNA"/>
</dbReference>
<evidence type="ECO:0000256" key="4">
    <source>
        <dbReference type="ARBA" id="ARBA00022989"/>
    </source>
</evidence>
<comment type="subcellular location">
    <subcellularLocation>
        <location evidence="1">Cell membrane</location>
        <topology evidence="1">Multi-pass membrane protein</topology>
    </subcellularLocation>
</comment>
<evidence type="ECO:0000256" key="5">
    <source>
        <dbReference type="ARBA" id="ARBA00023136"/>
    </source>
</evidence>
<keyword evidence="8" id="KW-1185">Reference proteome</keyword>
<keyword evidence="3 6" id="KW-0812">Transmembrane</keyword>
<dbReference type="RefSeq" id="WP_349589367.1">
    <property type="nucleotide sequence ID" value="NZ_JBEFLD010000007.1"/>
</dbReference>
<feature type="transmembrane region" description="Helical" evidence="6">
    <location>
        <begin position="62"/>
        <end position="79"/>
    </location>
</feature>
<dbReference type="Pfam" id="PF03788">
    <property type="entry name" value="LrgA"/>
    <property type="match status" value="1"/>
</dbReference>
<feature type="transmembrane region" description="Helical" evidence="6">
    <location>
        <begin position="29"/>
        <end position="50"/>
    </location>
</feature>
<keyword evidence="2" id="KW-1003">Cell membrane</keyword>
<dbReference type="Proteomes" id="UP001433638">
    <property type="component" value="Unassembled WGS sequence"/>
</dbReference>
<evidence type="ECO:0000256" key="2">
    <source>
        <dbReference type="ARBA" id="ARBA00022475"/>
    </source>
</evidence>
<evidence type="ECO:0000256" key="1">
    <source>
        <dbReference type="ARBA" id="ARBA00004651"/>
    </source>
</evidence>